<dbReference type="GO" id="GO:0031151">
    <property type="term" value="F:histone H3K79 methyltransferase activity"/>
    <property type="evidence" value="ECO:0007669"/>
    <property type="project" value="InterPro"/>
</dbReference>
<gene>
    <name evidence="6" type="ORF">ENV41_00995</name>
</gene>
<dbReference type="InterPro" id="IPR029063">
    <property type="entry name" value="SAM-dependent_MTases_sf"/>
</dbReference>
<proteinExistence type="predicted"/>
<comment type="caution">
    <text evidence="6">The sequence shown here is derived from an EMBL/GenBank/DDBJ whole genome shotgun (WGS) entry which is preliminary data.</text>
</comment>
<dbReference type="PANTHER" id="PTHR13610">
    <property type="entry name" value="METHYLTRANSFERASE DOMAIN-CONTAINING PROTEIN"/>
    <property type="match status" value="1"/>
</dbReference>
<evidence type="ECO:0000313" key="6">
    <source>
        <dbReference type="EMBL" id="HFZ08698.1"/>
    </source>
</evidence>
<sequence length="194" mass="21957">MFASGQILFSILLIALLLAEAIVFIILILIFISGLVSHTHGAPYVPIKKKLTKALLIFGELSPSDIFYDLGSGDGRVLITAARDFRVKKAIGYEIALWPYLKSNFLTKRLHLNNRVHIYRKDFFEGDLSAASFIYMYLFPKLVDKLAFKIANECQPGTKVLCPSFPIDITRHPEFRLLKSGKVGKITTYLYQKI</sequence>
<keyword evidence="3" id="KW-0949">S-adenosyl-L-methionine</keyword>
<evidence type="ECO:0000256" key="4">
    <source>
        <dbReference type="SAM" id="Phobius"/>
    </source>
</evidence>
<keyword evidence="4" id="KW-0812">Transmembrane</keyword>
<dbReference type="InterPro" id="IPR025789">
    <property type="entry name" value="DOT1_dom"/>
</dbReference>
<keyword evidence="4" id="KW-0472">Membrane</keyword>
<evidence type="ECO:0000259" key="5">
    <source>
        <dbReference type="Pfam" id="PF08123"/>
    </source>
</evidence>
<organism evidence="6">
    <name type="scientific">candidate division CPR3 bacterium</name>
    <dbReference type="NCBI Taxonomy" id="2268181"/>
    <lineage>
        <taxon>Bacteria</taxon>
        <taxon>Bacteria division CPR3</taxon>
    </lineage>
</organism>
<evidence type="ECO:0000256" key="2">
    <source>
        <dbReference type="ARBA" id="ARBA00022679"/>
    </source>
</evidence>
<keyword evidence="4" id="KW-1133">Transmembrane helix</keyword>
<accession>A0A7V3N4V2</accession>
<feature type="transmembrane region" description="Helical" evidence="4">
    <location>
        <begin position="7"/>
        <end position="32"/>
    </location>
</feature>
<dbReference type="EMBL" id="DTGG01000031">
    <property type="protein sequence ID" value="HFZ08698.1"/>
    <property type="molecule type" value="Genomic_DNA"/>
</dbReference>
<dbReference type="PANTHER" id="PTHR13610:SF11">
    <property type="entry name" value="METHYLTRANSFERASE DOMAIN-CONTAINING PROTEIN"/>
    <property type="match status" value="1"/>
</dbReference>
<dbReference type="SUPFAM" id="SSF53335">
    <property type="entry name" value="S-adenosyl-L-methionine-dependent methyltransferases"/>
    <property type="match status" value="1"/>
</dbReference>
<evidence type="ECO:0000256" key="1">
    <source>
        <dbReference type="ARBA" id="ARBA00022603"/>
    </source>
</evidence>
<keyword evidence="2" id="KW-0808">Transferase</keyword>
<dbReference type="GO" id="GO:0032259">
    <property type="term" value="P:methylation"/>
    <property type="evidence" value="ECO:0007669"/>
    <property type="project" value="UniProtKB-KW"/>
</dbReference>
<evidence type="ECO:0000256" key="3">
    <source>
        <dbReference type="ARBA" id="ARBA00022691"/>
    </source>
</evidence>
<feature type="domain" description="DOT1" evidence="5">
    <location>
        <begin position="59"/>
        <end position="135"/>
    </location>
</feature>
<dbReference type="InterPro" id="IPR026170">
    <property type="entry name" value="FAM173A/B"/>
</dbReference>
<reference evidence="6" key="1">
    <citation type="journal article" date="2020" name="mSystems">
        <title>Genome- and Community-Level Interaction Insights into Carbon Utilization and Element Cycling Functions of Hydrothermarchaeota in Hydrothermal Sediment.</title>
        <authorList>
            <person name="Zhou Z."/>
            <person name="Liu Y."/>
            <person name="Xu W."/>
            <person name="Pan J."/>
            <person name="Luo Z.H."/>
            <person name="Li M."/>
        </authorList>
    </citation>
    <scope>NUCLEOTIDE SEQUENCE [LARGE SCALE GENOMIC DNA]</scope>
    <source>
        <strain evidence="6">SpSt-757</strain>
    </source>
</reference>
<name>A0A7V3N4V2_UNCC3</name>
<protein>
    <recommendedName>
        <fullName evidence="5">DOT1 domain-containing protein</fullName>
    </recommendedName>
</protein>
<keyword evidence="1" id="KW-0489">Methyltransferase</keyword>
<dbReference type="Pfam" id="PF08123">
    <property type="entry name" value="DOT1"/>
    <property type="match status" value="1"/>
</dbReference>
<dbReference type="AlphaFoldDB" id="A0A7V3N4V2"/>
<dbReference type="Gene3D" id="3.40.50.150">
    <property type="entry name" value="Vaccinia Virus protein VP39"/>
    <property type="match status" value="1"/>
</dbReference>